<evidence type="ECO:0000313" key="2">
    <source>
        <dbReference type="EMBL" id="KNC79979.1"/>
    </source>
</evidence>
<evidence type="ECO:0000313" key="3">
    <source>
        <dbReference type="Proteomes" id="UP000054560"/>
    </source>
</evidence>
<dbReference type="GeneID" id="25908153"/>
<sequence length="152" mass="16489">MNNITDLTGEDGPDPEEQQMRIAQVLSTIESICATDTDKANTADDNQSATDTLDEDDMSQWAVLEGRPLLRKSSLSSEGSLTENGIMPTSRGKTGTHEPGNRTHAGTTLLRPVSATEAEQMLKAVGWDVEQAVIELTEAQEEVGENKWTDDV</sequence>
<gene>
    <name evidence="2" type="ORF">SARC_07649</name>
</gene>
<dbReference type="AlphaFoldDB" id="A0A0L0FTF4"/>
<dbReference type="EMBL" id="KQ242214">
    <property type="protein sequence ID" value="KNC79979.1"/>
    <property type="molecule type" value="Genomic_DNA"/>
</dbReference>
<organism evidence="2 3">
    <name type="scientific">Sphaeroforma arctica JP610</name>
    <dbReference type="NCBI Taxonomy" id="667725"/>
    <lineage>
        <taxon>Eukaryota</taxon>
        <taxon>Ichthyosporea</taxon>
        <taxon>Ichthyophonida</taxon>
        <taxon>Sphaeroforma</taxon>
    </lineage>
</organism>
<feature type="compositionally biased region" description="Polar residues" evidence="1">
    <location>
        <begin position="73"/>
        <end position="83"/>
    </location>
</feature>
<reference evidence="2 3" key="1">
    <citation type="submission" date="2011-02" db="EMBL/GenBank/DDBJ databases">
        <title>The Genome Sequence of Sphaeroforma arctica JP610.</title>
        <authorList>
            <consortium name="The Broad Institute Genome Sequencing Platform"/>
            <person name="Russ C."/>
            <person name="Cuomo C."/>
            <person name="Young S.K."/>
            <person name="Zeng Q."/>
            <person name="Gargeya S."/>
            <person name="Alvarado L."/>
            <person name="Berlin A."/>
            <person name="Chapman S.B."/>
            <person name="Chen Z."/>
            <person name="Freedman E."/>
            <person name="Gellesch M."/>
            <person name="Goldberg J."/>
            <person name="Griggs A."/>
            <person name="Gujja S."/>
            <person name="Heilman E."/>
            <person name="Heiman D."/>
            <person name="Howarth C."/>
            <person name="Mehta T."/>
            <person name="Neiman D."/>
            <person name="Pearson M."/>
            <person name="Roberts A."/>
            <person name="Saif S."/>
            <person name="Shea T."/>
            <person name="Shenoy N."/>
            <person name="Sisk P."/>
            <person name="Stolte C."/>
            <person name="Sykes S."/>
            <person name="White J."/>
            <person name="Yandava C."/>
            <person name="Burger G."/>
            <person name="Gray M.W."/>
            <person name="Holland P.W.H."/>
            <person name="King N."/>
            <person name="Lang F.B.F."/>
            <person name="Roger A.J."/>
            <person name="Ruiz-Trillo I."/>
            <person name="Haas B."/>
            <person name="Nusbaum C."/>
            <person name="Birren B."/>
        </authorList>
    </citation>
    <scope>NUCLEOTIDE SEQUENCE [LARGE SCALE GENOMIC DNA]</scope>
    <source>
        <strain evidence="2 3">JP610</strain>
    </source>
</reference>
<accession>A0A0L0FTF4</accession>
<protein>
    <submittedName>
        <fullName evidence="2">Uncharacterized protein</fullName>
    </submittedName>
</protein>
<feature type="region of interest" description="Disordered" evidence="1">
    <location>
        <begin position="72"/>
        <end position="112"/>
    </location>
</feature>
<feature type="region of interest" description="Disordered" evidence="1">
    <location>
        <begin position="35"/>
        <end position="58"/>
    </location>
</feature>
<name>A0A0L0FTF4_9EUKA</name>
<dbReference type="Proteomes" id="UP000054560">
    <property type="component" value="Unassembled WGS sequence"/>
</dbReference>
<keyword evidence="3" id="KW-1185">Reference proteome</keyword>
<dbReference type="RefSeq" id="XP_014153881.1">
    <property type="nucleotide sequence ID" value="XM_014298406.1"/>
</dbReference>
<proteinExistence type="predicted"/>
<evidence type="ECO:0000256" key="1">
    <source>
        <dbReference type="SAM" id="MobiDB-lite"/>
    </source>
</evidence>